<proteinExistence type="predicted"/>
<name>A0AAD5THP5_9FUNG</name>
<organism evidence="2 3">
    <name type="scientific">Geranomyces variabilis</name>
    <dbReference type="NCBI Taxonomy" id="109894"/>
    <lineage>
        <taxon>Eukaryota</taxon>
        <taxon>Fungi</taxon>
        <taxon>Fungi incertae sedis</taxon>
        <taxon>Chytridiomycota</taxon>
        <taxon>Chytridiomycota incertae sedis</taxon>
        <taxon>Chytridiomycetes</taxon>
        <taxon>Spizellomycetales</taxon>
        <taxon>Powellomycetaceae</taxon>
        <taxon>Geranomyces</taxon>
    </lineage>
</organism>
<dbReference type="EMBL" id="JADGJQ010000042">
    <property type="protein sequence ID" value="KAJ3176333.1"/>
    <property type="molecule type" value="Genomic_DNA"/>
</dbReference>
<dbReference type="AlphaFoldDB" id="A0AAD5THP5"/>
<sequence length="181" mass="19040">MPPSKDSSKSGARPGAGGGRRKTYRGPASERPHKAKPYARHELNKNGGLDPKARPAAATRTASRLSALGLASLGQPNPSSAASASPLSASHPATLADDARPPTKSQLVTQKMKDEDLLDHLDAELGSVVAALNERQAEKAKAKGSSAKRRNDAKRKAEARQQEFEKTETDMDAALASLNAL</sequence>
<evidence type="ECO:0000313" key="2">
    <source>
        <dbReference type="EMBL" id="KAJ3176333.1"/>
    </source>
</evidence>
<keyword evidence="3" id="KW-1185">Reference proteome</keyword>
<reference evidence="2" key="1">
    <citation type="submission" date="2020-05" db="EMBL/GenBank/DDBJ databases">
        <title>Phylogenomic resolution of chytrid fungi.</title>
        <authorList>
            <person name="Stajich J.E."/>
            <person name="Amses K."/>
            <person name="Simmons R."/>
            <person name="Seto K."/>
            <person name="Myers J."/>
            <person name="Bonds A."/>
            <person name="Quandt C.A."/>
            <person name="Barry K."/>
            <person name="Liu P."/>
            <person name="Grigoriev I."/>
            <person name="Longcore J.E."/>
            <person name="James T.Y."/>
        </authorList>
    </citation>
    <scope>NUCLEOTIDE SEQUENCE</scope>
    <source>
        <strain evidence="2">JEL0379</strain>
    </source>
</reference>
<gene>
    <name evidence="2" type="ORF">HDU87_005375</name>
</gene>
<protein>
    <submittedName>
        <fullName evidence="2">Uncharacterized protein</fullName>
    </submittedName>
</protein>
<feature type="region of interest" description="Disordered" evidence="1">
    <location>
        <begin position="135"/>
        <end position="181"/>
    </location>
</feature>
<feature type="compositionally biased region" description="Low complexity" evidence="1">
    <location>
        <begin position="56"/>
        <end position="96"/>
    </location>
</feature>
<comment type="caution">
    <text evidence="2">The sequence shown here is derived from an EMBL/GenBank/DDBJ whole genome shotgun (WGS) entry which is preliminary data.</text>
</comment>
<evidence type="ECO:0000313" key="3">
    <source>
        <dbReference type="Proteomes" id="UP001212152"/>
    </source>
</evidence>
<feature type="region of interest" description="Disordered" evidence="1">
    <location>
        <begin position="1"/>
        <end position="112"/>
    </location>
</feature>
<evidence type="ECO:0000256" key="1">
    <source>
        <dbReference type="SAM" id="MobiDB-lite"/>
    </source>
</evidence>
<dbReference type="Proteomes" id="UP001212152">
    <property type="component" value="Unassembled WGS sequence"/>
</dbReference>
<feature type="compositionally biased region" description="Basic and acidic residues" evidence="1">
    <location>
        <begin position="154"/>
        <end position="169"/>
    </location>
</feature>
<accession>A0AAD5THP5</accession>